<evidence type="ECO:0000313" key="1">
    <source>
        <dbReference type="EMBL" id="MCY9522527.1"/>
    </source>
</evidence>
<evidence type="ECO:0000313" key="2">
    <source>
        <dbReference type="Proteomes" id="UP001207626"/>
    </source>
</evidence>
<accession>A0ABT4DYU8</accession>
<sequence length="74" mass="8470">MGVSNNMSAREVRRFVERNIGRRVDVELVGGLDLEGVILSAGVTTFRLRIRRRGRNIVRRIAYASVREISLDRD</sequence>
<protein>
    <submittedName>
        <fullName evidence="1">Acetyl-CoA acetyltransferase</fullName>
    </submittedName>
</protein>
<gene>
    <name evidence="1" type="ORF">M5X09_23200</name>
</gene>
<reference evidence="1 2" key="1">
    <citation type="submission" date="2022-05" db="EMBL/GenBank/DDBJ databases">
        <title>Genome Sequencing of Bee-Associated Microbes.</title>
        <authorList>
            <person name="Dunlap C."/>
        </authorList>
    </citation>
    <scope>NUCLEOTIDE SEQUENCE [LARGE SCALE GENOMIC DNA]</scope>
    <source>
        <strain evidence="1 2">NRRL NRS-1438</strain>
    </source>
</reference>
<keyword evidence="2" id="KW-1185">Reference proteome</keyword>
<organism evidence="1 2">
    <name type="scientific">Paenibacillus apiarius</name>
    <dbReference type="NCBI Taxonomy" id="46240"/>
    <lineage>
        <taxon>Bacteria</taxon>
        <taxon>Bacillati</taxon>
        <taxon>Bacillota</taxon>
        <taxon>Bacilli</taxon>
        <taxon>Bacillales</taxon>
        <taxon>Paenibacillaceae</taxon>
        <taxon>Paenibacillus</taxon>
    </lineage>
</organism>
<comment type="caution">
    <text evidence="1">The sequence shown here is derived from an EMBL/GenBank/DDBJ whole genome shotgun (WGS) entry which is preliminary data.</text>
</comment>
<dbReference type="Proteomes" id="UP001207626">
    <property type="component" value="Unassembled WGS sequence"/>
</dbReference>
<proteinExistence type="predicted"/>
<dbReference type="EMBL" id="JAMDLW010000038">
    <property type="protein sequence ID" value="MCY9522527.1"/>
    <property type="molecule type" value="Genomic_DNA"/>
</dbReference>
<name>A0ABT4DYU8_9BACL</name>
<dbReference type="RefSeq" id="WP_087436097.1">
    <property type="nucleotide sequence ID" value="NZ_JAMDLV010000047.1"/>
</dbReference>